<dbReference type="PANTHER" id="PTHR44688:SF16">
    <property type="entry name" value="DNA-BINDING TRANSCRIPTIONAL ACTIVATOR DEVR_DOSR"/>
    <property type="match status" value="1"/>
</dbReference>
<dbReference type="EMBL" id="VBAI01000072">
    <property type="protein sequence ID" value="TMJ11277.1"/>
    <property type="molecule type" value="Genomic_DNA"/>
</dbReference>
<dbReference type="Proteomes" id="UP000315217">
    <property type="component" value="Unassembled WGS sequence"/>
</dbReference>
<reference evidence="7 8" key="1">
    <citation type="journal article" date="2019" name="Nat. Microbiol.">
        <title>Mediterranean grassland soil C-N compound turnover is dependent on rainfall and depth, and is mediated by genomically divergent microorganisms.</title>
        <authorList>
            <person name="Diamond S."/>
            <person name="Andeer P.F."/>
            <person name="Li Z."/>
            <person name="Crits-Christoph A."/>
            <person name="Burstein D."/>
            <person name="Anantharaman K."/>
            <person name="Lane K.R."/>
            <person name="Thomas B.C."/>
            <person name="Pan C."/>
            <person name="Northen T.R."/>
            <person name="Banfield J.F."/>
        </authorList>
    </citation>
    <scope>NUCLEOTIDE SEQUENCE [LARGE SCALE GENOMIC DNA]</scope>
    <source>
        <strain evidence="6">NP_1</strain>
        <strain evidence="5">NP_2</strain>
    </source>
</reference>
<evidence type="ECO:0000313" key="5">
    <source>
        <dbReference type="EMBL" id="TMJ07393.1"/>
    </source>
</evidence>
<dbReference type="PANTHER" id="PTHR44688">
    <property type="entry name" value="DNA-BINDING TRANSCRIPTIONAL ACTIVATOR DEVR_DOSR"/>
    <property type="match status" value="1"/>
</dbReference>
<dbReference type="EMBL" id="VBAJ01000181">
    <property type="protein sequence ID" value="TMJ07393.1"/>
    <property type="molecule type" value="Genomic_DNA"/>
</dbReference>
<dbReference type="InterPro" id="IPR016032">
    <property type="entry name" value="Sig_transdc_resp-reg_C-effctor"/>
</dbReference>
<dbReference type="Gene3D" id="1.10.10.10">
    <property type="entry name" value="Winged helix-like DNA-binding domain superfamily/Winged helix DNA-binding domain"/>
    <property type="match status" value="1"/>
</dbReference>
<evidence type="ECO:0000256" key="2">
    <source>
        <dbReference type="ARBA" id="ARBA00023125"/>
    </source>
</evidence>
<gene>
    <name evidence="6" type="ORF">E6G98_05300</name>
    <name evidence="5" type="ORF">E6G99_06890</name>
</gene>
<evidence type="ECO:0000259" key="4">
    <source>
        <dbReference type="PROSITE" id="PS50043"/>
    </source>
</evidence>
<feature type="domain" description="HTH luxR-type" evidence="4">
    <location>
        <begin position="58"/>
        <end position="123"/>
    </location>
</feature>
<keyword evidence="2" id="KW-0238">DNA-binding</keyword>
<proteinExistence type="predicted"/>
<keyword evidence="1" id="KW-0805">Transcription regulation</keyword>
<dbReference type="InterPro" id="IPR036388">
    <property type="entry name" value="WH-like_DNA-bd_sf"/>
</dbReference>
<dbReference type="SMART" id="SM00421">
    <property type="entry name" value="HTH_LUXR"/>
    <property type="match status" value="1"/>
</dbReference>
<organism evidence="6 7">
    <name type="scientific">Candidatus Segetimicrobium genomatis</name>
    <dbReference type="NCBI Taxonomy" id="2569760"/>
    <lineage>
        <taxon>Bacteria</taxon>
        <taxon>Bacillati</taxon>
        <taxon>Candidatus Sysuimicrobiota</taxon>
        <taxon>Candidatus Sysuimicrobiia</taxon>
        <taxon>Candidatus Sysuimicrobiales</taxon>
        <taxon>Candidatus Segetimicrobiaceae</taxon>
        <taxon>Candidatus Segetimicrobium</taxon>
    </lineage>
</organism>
<sequence>MTARRMRGADVASLLRSVVGEAAGSAAVRVRVDGGRLEEVLCEIDLDGARYTLSRVRAAPPAGGLSPREREIAALVAQGLPTKAIAAALCISGWTVCTHLRRIYARWGVGSRAAMVAKLLERGLL</sequence>
<comment type="caution">
    <text evidence="6">The sequence shown here is derived from an EMBL/GenBank/DDBJ whole genome shotgun (WGS) entry which is preliminary data.</text>
</comment>
<evidence type="ECO:0000313" key="7">
    <source>
        <dbReference type="Proteomes" id="UP000315217"/>
    </source>
</evidence>
<dbReference type="Pfam" id="PF00196">
    <property type="entry name" value="GerE"/>
    <property type="match status" value="1"/>
</dbReference>
<dbReference type="Proteomes" id="UP000318661">
    <property type="component" value="Unassembled WGS sequence"/>
</dbReference>
<accession>A0A537LUE2</accession>
<dbReference type="PROSITE" id="PS00622">
    <property type="entry name" value="HTH_LUXR_1"/>
    <property type="match status" value="1"/>
</dbReference>
<dbReference type="CDD" id="cd06170">
    <property type="entry name" value="LuxR_C_like"/>
    <property type="match status" value="1"/>
</dbReference>
<dbReference type="GO" id="GO:0006355">
    <property type="term" value="P:regulation of DNA-templated transcription"/>
    <property type="evidence" value="ECO:0007669"/>
    <property type="project" value="InterPro"/>
</dbReference>
<evidence type="ECO:0000256" key="3">
    <source>
        <dbReference type="ARBA" id="ARBA00023163"/>
    </source>
</evidence>
<keyword evidence="3" id="KW-0804">Transcription</keyword>
<evidence type="ECO:0000313" key="8">
    <source>
        <dbReference type="Proteomes" id="UP000318661"/>
    </source>
</evidence>
<name>A0A537LUE2_9BACT</name>
<dbReference type="PROSITE" id="PS50043">
    <property type="entry name" value="HTH_LUXR_2"/>
    <property type="match status" value="1"/>
</dbReference>
<dbReference type="AlphaFoldDB" id="A0A537LUE2"/>
<dbReference type="PRINTS" id="PR00038">
    <property type="entry name" value="HTHLUXR"/>
</dbReference>
<dbReference type="GO" id="GO:0003677">
    <property type="term" value="F:DNA binding"/>
    <property type="evidence" value="ECO:0007669"/>
    <property type="project" value="UniProtKB-KW"/>
</dbReference>
<protein>
    <submittedName>
        <fullName evidence="6">Response regulator transcription factor</fullName>
    </submittedName>
</protein>
<dbReference type="SUPFAM" id="SSF46894">
    <property type="entry name" value="C-terminal effector domain of the bipartite response regulators"/>
    <property type="match status" value="1"/>
</dbReference>
<evidence type="ECO:0000313" key="6">
    <source>
        <dbReference type="EMBL" id="TMJ11277.1"/>
    </source>
</evidence>
<evidence type="ECO:0000256" key="1">
    <source>
        <dbReference type="ARBA" id="ARBA00023015"/>
    </source>
</evidence>
<dbReference type="InterPro" id="IPR000792">
    <property type="entry name" value="Tscrpt_reg_LuxR_C"/>
</dbReference>